<proteinExistence type="predicted"/>
<feature type="compositionally biased region" description="Basic and acidic residues" evidence="1">
    <location>
        <begin position="56"/>
        <end position="73"/>
    </location>
</feature>
<keyword evidence="3" id="KW-1185">Reference proteome</keyword>
<dbReference type="EMBL" id="JBHSED010000074">
    <property type="protein sequence ID" value="MFC4307256.1"/>
    <property type="molecule type" value="Genomic_DNA"/>
</dbReference>
<name>A0ABV8SI20_9BACL</name>
<dbReference type="Proteomes" id="UP001595755">
    <property type="component" value="Unassembled WGS sequence"/>
</dbReference>
<evidence type="ECO:0000313" key="3">
    <source>
        <dbReference type="Proteomes" id="UP001595755"/>
    </source>
</evidence>
<evidence type="ECO:0000256" key="1">
    <source>
        <dbReference type="SAM" id="MobiDB-lite"/>
    </source>
</evidence>
<feature type="region of interest" description="Disordered" evidence="1">
    <location>
        <begin position="1"/>
        <end position="29"/>
    </location>
</feature>
<feature type="compositionally biased region" description="Basic residues" evidence="1">
    <location>
        <begin position="1"/>
        <end position="10"/>
    </location>
</feature>
<sequence>MANAGRKKMRDSKGASPEQTDKPVTLKDRLGADTLAKLKLQAESLKQEEVRAAEAKRKEAEAAREEVRKRQEQDFGYLLNNSSQDWKKFK</sequence>
<dbReference type="RefSeq" id="WP_378127980.1">
    <property type="nucleotide sequence ID" value="NZ_JBHSED010000074.1"/>
</dbReference>
<reference evidence="3" key="1">
    <citation type="journal article" date="2019" name="Int. J. Syst. Evol. Microbiol.">
        <title>The Global Catalogue of Microorganisms (GCM) 10K type strain sequencing project: providing services to taxonomists for standard genome sequencing and annotation.</title>
        <authorList>
            <consortium name="The Broad Institute Genomics Platform"/>
            <consortium name="The Broad Institute Genome Sequencing Center for Infectious Disease"/>
            <person name="Wu L."/>
            <person name="Ma J."/>
        </authorList>
    </citation>
    <scope>NUCLEOTIDE SEQUENCE [LARGE SCALE GENOMIC DNA]</scope>
    <source>
        <strain evidence="3">CGMCC 4.1641</strain>
    </source>
</reference>
<organism evidence="2 3">
    <name type="scientific">Cohnella boryungensis</name>
    <dbReference type="NCBI Taxonomy" id="768479"/>
    <lineage>
        <taxon>Bacteria</taxon>
        <taxon>Bacillati</taxon>
        <taxon>Bacillota</taxon>
        <taxon>Bacilli</taxon>
        <taxon>Bacillales</taxon>
        <taxon>Paenibacillaceae</taxon>
        <taxon>Cohnella</taxon>
    </lineage>
</organism>
<gene>
    <name evidence="2" type="ORF">ACFO1S_27910</name>
</gene>
<comment type="caution">
    <text evidence="2">The sequence shown here is derived from an EMBL/GenBank/DDBJ whole genome shotgun (WGS) entry which is preliminary data.</text>
</comment>
<dbReference type="Pfam" id="PF13025">
    <property type="entry name" value="DUF3886"/>
    <property type="match status" value="1"/>
</dbReference>
<feature type="compositionally biased region" description="Basic and acidic residues" evidence="1">
    <location>
        <begin position="19"/>
        <end position="29"/>
    </location>
</feature>
<evidence type="ECO:0000313" key="2">
    <source>
        <dbReference type="EMBL" id="MFC4307256.1"/>
    </source>
</evidence>
<protein>
    <submittedName>
        <fullName evidence="2">YqkE family protein</fullName>
    </submittedName>
</protein>
<dbReference type="InterPro" id="IPR024980">
    <property type="entry name" value="DUF3886"/>
</dbReference>
<accession>A0ABV8SI20</accession>
<feature type="region of interest" description="Disordered" evidence="1">
    <location>
        <begin position="56"/>
        <end position="90"/>
    </location>
</feature>